<organism evidence="7 8">
    <name type="scientific">Oceanimonas doudoroffii</name>
    <dbReference type="NCBI Taxonomy" id="84158"/>
    <lineage>
        <taxon>Bacteria</taxon>
        <taxon>Pseudomonadati</taxon>
        <taxon>Pseudomonadota</taxon>
        <taxon>Gammaproteobacteria</taxon>
        <taxon>Aeromonadales</taxon>
        <taxon>Aeromonadaceae</taxon>
        <taxon>Oceanimonas</taxon>
    </lineage>
</organism>
<dbReference type="InterPro" id="IPR009061">
    <property type="entry name" value="DNA-bd_dom_put_sf"/>
</dbReference>
<feature type="domain" description="HTH merR-type" evidence="6">
    <location>
        <begin position="1"/>
        <end position="69"/>
    </location>
</feature>
<keyword evidence="8" id="KW-1185">Reference proteome</keyword>
<dbReference type="PROSITE" id="PS50937">
    <property type="entry name" value="HTH_MERR_2"/>
    <property type="match status" value="1"/>
</dbReference>
<comment type="caution">
    <text evidence="7">The sequence shown here is derived from an EMBL/GenBank/DDBJ whole genome shotgun (WGS) entry which is preliminary data.</text>
</comment>
<proteinExistence type="predicted"/>
<dbReference type="SUPFAM" id="SSF46955">
    <property type="entry name" value="Putative DNA-binding domain"/>
    <property type="match status" value="1"/>
</dbReference>
<dbReference type="CDD" id="cd01108">
    <property type="entry name" value="HTH_CueR"/>
    <property type="match status" value="1"/>
</dbReference>
<dbReference type="PANTHER" id="PTHR30204:SF94">
    <property type="entry name" value="HEAVY METAL-DEPENDENT TRANSCRIPTIONAL REGULATOR HI_0293-RELATED"/>
    <property type="match status" value="1"/>
</dbReference>
<reference evidence="7 8" key="1">
    <citation type="submission" date="2017-08" db="EMBL/GenBank/DDBJ databases">
        <title>A Genome Sequence of Oceanimonas doudoroffii ATCC 27123T.</title>
        <authorList>
            <person name="Brennan M.A."/>
            <person name="Maclea K.S."/>
            <person name="Mcclelland W.D."/>
            <person name="Trachtenberg A.M."/>
        </authorList>
    </citation>
    <scope>NUCLEOTIDE SEQUENCE [LARGE SCALE GENOMIC DNA]</scope>
    <source>
        <strain evidence="7 8">ATCC 27123</strain>
    </source>
</reference>
<dbReference type="GO" id="GO:0003677">
    <property type="term" value="F:DNA binding"/>
    <property type="evidence" value="ECO:0007669"/>
    <property type="project" value="UniProtKB-KW"/>
</dbReference>
<dbReference type="Gene3D" id="1.10.1660.10">
    <property type="match status" value="1"/>
</dbReference>
<dbReference type="GO" id="GO:0045893">
    <property type="term" value="P:positive regulation of DNA-templated transcription"/>
    <property type="evidence" value="ECO:0007669"/>
    <property type="project" value="InterPro"/>
</dbReference>
<dbReference type="OrthoDB" id="9808480at2"/>
<dbReference type="PROSITE" id="PS00552">
    <property type="entry name" value="HTH_MERR_1"/>
    <property type="match status" value="1"/>
</dbReference>
<dbReference type="SMART" id="SM00422">
    <property type="entry name" value="HTH_MERR"/>
    <property type="match status" value="1"/>
</dbReference>
<keyword evidence="2" id="KW-0963">Cytoplasm</keyword>
<evidence type="ECO:0000313" key="8">
    <source>
        <dbReference type="Proteomes" id="UP000242757"/>
    </source>
</evidence>
<evidence type="ECO:0000256" key="3">
    <source>
        <dbReference type="ARBA" id="ARBA00023015"/>
    </source>
</evidence>
<dbReference type="NCBIfam" id="TIGR02044">
    <property type="entry name" value="CueR"/>
    <property type="match status" value="1"/>
</dbReference>
<dbReference type="AlphaFoldDB" id="A0A233REA1"/>
<dbReference type="GO" id="GO:0005507">
    <property type="term" value="F:copper ion binding"/>
    <property type="evidence" value="ECO:0007669"/>
    <property type="project" value="InterPro"/>
</dbReference>
<protein>
    <submittedName>
        <fullName evidence="7">Cu(I)-responsive transcriptional regulator</fullName>
    </submittedName>
</protein>
<evidence type="ECO:0000313" key="7">
    <source>
        <dbReference type="EMBL" id="OXY81702.1"/>
    </source>
</evidence>
<evidence type="ECO:0000256" key="4">
    <source>
        <dbReference type="ARBA" id="ARBA00023125"/>
    </source>
</evidence>
<keyword evidence="4" id="KW-0238">DNA-binding</keyword>
<dbReference type="InterPro" id="IPR047057">
    <property type="entry name" value="MerR_fam"/>
</dbReference>
<accession>A0A233REA1</accession>
<name>A0A233REA1_9GAMM</name>
<dbReference type="Proteomes" id="UP000242757">
    <property type="component" value="Unassembled WGS sequence"/>
</dbReference>
<keyword evidence="3" id="KW-0805">Transcription regulation</keyword>
<dbReference type="InterPro" id="IPR011789">
    <property type="entry name" value="CueR"/>
</dbReference>
<sequence length="137" mass="15219">MNISKVARLTGLSAKTLRYYEAIGLIPAPHRGENGYREYDDHSLRRIRFVKNARDAGFSLDECRELLALSENACRTSAEVKALTLARITDIEQRIAHLQAMLQGLQRLADQCHGDGKRECPIMDALAGGHLSASVKE</sequence>
<dbReference type="PANTHER" id="PTHR30204">
    <property type="entry name" value="REDOX-CYCLING DRUG-SENSING TRANSCRIPTIONAL ACTIVATOR SOXR"/>
    <property type="match status" value="1"/>
</dbReference>
<evidence type="ECO:0000259" key="6">
    <source>
        <dbReference type="PROSITE" id="PS50937"/>
    </source>
</evidence>
<gene>
    <name evidence="7" type="primary">cueR</name>
    <name evidence="7" type="ORF">B6S08_12125</name>
</gene>
<dbReference type="GO" id="GO:0005737">
    <property type="term" value="C:cytoplasm"/>
    <property type="evidence" value="ECO:0007669"/>
    <property type="project" value="UniProtKB-SubCell"/>
</dbReference>
<dbReference type="PRINTS" id="PR00040">
    <property type="entry name" value="HTHMERR"/>
</dbReference>
<dbReference type="EMBL" id="NBIM01000003">
    <property type="protein sequence ID" value="OXY81702.1"/>
    <property type="molecule type" value="Genomic_DNA"/>
</dbReference>
<dbReference type="GO" id="GO:0003700">
    <property type="term" value="F:DNA-binding transcription factor activity"/>
    <property type="evidence" value="ECO:0007669"/>
    <property type="project" value="InterPro"/>
</dbReference>
<dbReference type="InterPro" id="IPR000551">
    <property type="entry name" value="MerR-type_HTH_dom"/>
</dbReference>
<evidence type="ECO:0000256" key="1">
    <source>
        <dbReference type="ARBA" id="ARBA00004496"/>
    </source>
</evidence>
<evidence type="ECO:0000256" key="2">
    <source>
        <dbReference type="ARBA" id="ARBA00022490"/>
    </source>
</evidence>
<keyword evidence="5" id="KW-0804">Transcription</keyword>
<dbReference type="RefSeq" id="WP_094201069.1">
    <property type="nucleotide sequence ID" value="NZ_NBIM01000003.1"/>
</dbReference>
<evidence type="ECO:0000256" key="5">
    <source>
        <dbReference type="ARBA" id="ARBA00023163"/>
    </source>
</evidence>
<dbReference type="Pfam" id="PF13411">
    <property type="entry name" value="MerR_1"/>
    <property type="match status" value="1"/>
</dbReference>
<comment type="subcellular location">
    <subcellularLocation>
        <location evidence="1">Cytoplasm</location>
    </subcellularLocation>
</comment>